<organism evidence="2 3">
    <name type="scientific">Mucilaginibacter yixingensis</name>
    <dbReference type="NCBI Taxonomy" id="1295612"/>
    <lineage>
        <taxon>Bacteria</taxon>
        <taxon>Pseudomonadati</taxon>
        <taxon>Bacteroidota</taxon>
        <taxon>Sphingobacteriia</taxon>
        <taxon>Sphingobacteriales</taxon>
        <taxon>Sphingobacteriaceae</taxon>
        <taxon>Mucilaginibacter</taxon>
    </lineage>
</organism>
<keyword evidence="1" id="KW-1133">Transmembrane helix</keyword>
<gene>
    <name evidence="2" type="ORF">C8P68_1102</name>
</gene>
<dbReference type="AlphaFoldDB" id="A0A2T5J4X0"/>
<keyword evidence="1" id="KW-0812">Transmembrane</keyword>
<dbReference type="EMBL" id="QAOQ01000010">
    <property type="protein sequence ID" value="PTQ92871.1"/>
    <property type="molecule type" value="Genomic_DNA"/>
</dbReference>
<name>A0A2T5J4X0_9SPHI</name>
<feature type="transmembrane region" description="Helical" evidence="1">
    <location>
        <begin position="6"/>
        <end position="29"/>
    </location>
</feature>
<sequence length="53" mass="5902">MREVLVQILHIFIIVVIIGFGAALLYAMAGGADHWNSRINKRSHKRSVKKGSV</sequence>
<evidence type="ECO:0000313" key="3">
    <source>
        <dbReference type="Proteomes" id="UP000244168"/>
    </source>
</evidence>
<protein>
    <submittedName>
        <fullName evidence="2">Uncharacterized protein</fullName>
    </submittedName>
</protein>
<keyword evidence="1" id="KW-0472">Membrane</keyword>
<evidence type="ECO:0000313" key="2">
    <source>
        <dbReference type="EMBL" id="PTQ92871.1"/>
    </source>
</evidence>
<keyword evidence="3" id="KW-1185">Reference proteome</keyword>
<comment type="caution">
    <text evidence="2">The sequence shown here is derived from an EMBL/GenBank/DDBJ whole genome shotgun (WGS) entry which is preliminary data.</text>
</comment>
<dbReference type="Proteomes" id="UP000244168">
    <property type="component" value="Unassembled WGS sequence"/>
</dbReference>
<reference evidence="2 3" key="1">
    <citation type="submission" date="2018-04" db="EMBL/GenBank/DDBJ databases">
        <title>Genomic Encyclopedia of Archaeal and Bacterial Type Strains, Phase II (KMG-II): from individual species to whole genera.</title>
        <authorList>
            <person name="Goeker M."/>
        </authorList>
    </citation>
    <scope>NUCLEOTIDE SEQUENCE [LARGE SCALE GENOMIC DNA]</scope>
    <source>
        <strain evidence="2 3">DSM 26809</strain>
    </source>
</reference>
<evidence type="ECO:0000256" key="1">
    <source>
        <dbReference type="SAM" id="Phobius"/>
    </source>
</evidence>
<proteinExistence type="predicted"/>
<accession>A0A2T5J4X0</accession>
<dbReference type="RefSeq" id="WP_170113683.1">
    <property type="nucleotide sequence ID" value="NZ_CP160205.1"/>
</dbReference>